<dbReference type="GO" id="GO:0032259">
    <property type="term" value="P:methylation"/>
    <property type="evidence" value="ECO:0007669"/>
    <property type="project" value="UniProtKB-KW"/>
</dbReference>
<dbReference type="NCBIfam" id="NF002483">
    <property type="entry name" value="PRK01747.1-4"/>
    <property type="match status" value="1"/>
</dbReference>
<keyword evidence="3 10" id="KW-0285">Flavoprotein</keyword>
<dbReference type="Gene3D" id="3.40.50.150">
    <property type="entry name" value="Vaccinia Virus protein VP39"/>
    <property type="match status" value="1"/>
</dbReference>
<organism evidence="13 14">
    <name type="scientific">Chitinibacter bivalviorum</name>
    <dbReference type="NCBI Taxonomy" id="2739434"/>
    <lineage>
        <taxon>Bacteria</taxon>
        <taxon>Pseudomonadati</taxon>
        <taxon>Pseudomonadota</taxon>
        <taxon>Betaproteobacteria</taxon>
        <taxon>Neisseriales</taxon>
        <taxon>Chitinibacteraceae</taxon>
        <taxon>Chitinibacter</taxon>
    </lineage>
</organism>
<dbReference type="HAMAP" id="MF_01102">
    <property type="entry name" value="MnmC"/>
    <property type="match status" value="1"/>
</dbReference>
<dbReference type="InterPro" id="IPR036188">
    <property type="entry name" value="FAD/NAD-bd_sf"/>
</dbReference>
<evidence type="ECO:0000256" key="2">
    <source>
        <dbReference type="ARBA" id="ARBA00022603"/>
    </source>
</evidence>
<dbReference type="InterPro" id="IPR017610">
    <property type="entry name" value="tRNA_S-uridine_synth_MnmC_C"/>
</dbReference>
<dbReference type="GO" id="GO:0004808">
    <property type="term" value="F:tRNA (5-methylaminomethyl-2-thiouridylate)(34)-methyltransferase activity"/>
    <property type="evidence" value="ECO:0007669"/>
    <property type="project" value="UniProtKB-EC"/>
</dbReference>
<sequence>MIQAAQLEYASDGTTLYSSRFNDVYHAAHGAKAQALSVFLAGNQLPQRWQNKDSFTIIETGFGQGISFLTTWQAWRNDARRSARLHFLSVEQFPFSRDDLAKLHRHYPEFATLSTELLQHWPHLTPGFHRIYLDNGCVTLTLLFGDALPMLHEVVAKVDAIYLDGFSPSKNPEMWCLPVFKALWRLCKAETTLATYTVSGHVRRELTEAGFAVQKVAGFANKRQMLVGHCARLPRAPRIIRQRAPEVCSGEQSAIVIGAGMAGCAIAASLARRDWQVQIFEAESEIAQKASGNHIGLCHPTFSMDDNALARLSRQGFAITRQHLLQLHCENTPVQFGLAGQFQIAKDDAQEMLMQEIVASLQYPPTMVQYLNADEAQLQLGTRPARGGWWFAEAAWLNPRSLCEGYLQQGHSNISLQINTPIAAIKYETGMWHVYDEKNDCIAQSPILILANATAALQLWPDQYLPLSESWRAVTQIPADTVPSALPSCAGSSYLTAEWNGFRSLGAAPYLEDSAGTTQNANLASLQRMLPELPAINDYRSYTRICARPNSLDRLPLIGQLHTMNEDLKSVHQLYQMPREDGLYCALGFGSRGITWHALAAEIIAAQLNHEPMPIERSLLNAIDPARFLLRTLRKG</sequence>
<keyword evidence="2 10" id="KW-0489">Methyltransferase</keyword>
<comment type="function">
    <text evidence="10">Catalyzes the last two steps in the biosynthesis of 5-methylaminomethyl-2-thiouridine (mnm(5)s(2)U) at the wobble position (U34) in tRNA. Catalyzes the FAD-dependent demodification of cmnm(5)s(2)U34 to nm(5)s(2)U34, followed by the transfer of a methyl group from S-adenosyl-L-methionine to nm(5)s(2)U34, to form mnm(5)s(2)U34.</text>
</comment>
<dbReference type="EMBL" id="CP058627">
    <property type="protein sequence ID" value="QLG87696.1"/>
    <property type="molecule type" value="Genomic_DNA"/>
</dbReference>
<evidence type="ECO:0000256" key="8">
    <source>
        <dbReference type="ARBA" id="ARBA00023002"/>
    </source>
</evidence>
<dbReference type="SUPFAM" id="SSF51905">
    <property type="entry name" value="FAD/NAD(P)-binding domain"/>
    <property type="match status" value="1"/>
</dbReference>
<keyword evidence="8 10" id="KW-0560">Oxidoreductase</keyword>
<evidence type="ECO:0000313" key="14">
    <source>
        <dbReference type="Proteomes" id="UP000509597"/>
    </source>
</evidence>
<evidence type="ECO:0000256" key="7">
    <source>
        <dbReference type="ARBA" id="ARBA00022827"/>
    </source>
</evidence>
<dbReference type="KEGG" id="chiz:HQ393_05185"/>
<dbReference type="InterPro" id="IPR006076">
    <property type="entry name" value="FAD-dep_OxRdtase"/>
</dbReference>
<dbReference type="EC" id="2.1.1.61" evidence="10"/>
<evidence type="ECO:0000259" key="11">
    <source>
        <dbReference type="Pfam" id="PF01266"/>
    </source>
</evidence>
<feature type="domain" description="FAD dependent oxidoreductase" evidence="11">
    <location>
        <begin position="254"/>
        <end position="606"/>
    </location>
</feature>
<keyword evidence="14" id="KW-1185">Reference proteome</keyword>
<dbReference type="InterPro" id="IPR047785">
    <property type="entry name" value="tRNA_MNMC2"/>
</dbReference>
<comment type="subcellular location">
    <subcellularLocation>
        <location evidence="10">Cytoplasm</location>
    </subcellularLocation>
</comment>
<dbReference type="EC" id="1.5.-.-" evidence="10"/>
<dbReference type="NCBIfam" id="NF002481">
    <property type="entry name" value="PRK01747.1-2"/>
    <property type="match status" value="1"/>
</dbReference>
<evidence type="ECO:0000256" key="6">
    <source>
        <dbReference type="ARBA" id="ARBA00022694"/>
    </source>
</evidence>
<keyword evidence="6 10" id="KW-0819">tRNA processing</keyword>
<keyword evidence="4 10" id="KW-0808">Transferase</keyword>
<dbReference type="GO" id="GO:0050660">
    <property type="term" value="F:flavin adenine dinucleotide binding"/>
    <property type="evidence" value="ECO:0007669"/>
    <property type="project" value="UniProtKB-UniRule"/>
</dbReference>
<keyword evidence="5 10" id="KW-0949">S-adenosyl-L-methionine</keyword>
<dbReference type="RefSeq" id="WP_179357777.1">
    <property type="nucleotide sequence ID" value="NZ_CP058627.1"/>
</dbReference>
<keyword evidence="9 10" id="KW-0511">Multifunctional enzyme</keyword>
<dbReference type="PANTHER" id="PTHR13847">
    <property type="entry name" value="SARCOSINE DEHYDROGENASE-RELATED"/>
    <property type="match status" value="1"/>
</dbReference>
<proteinExistence type="inferred from homology"/>
<evidence type="ECO:0000259" key="12">
    <source>
        <dbReference type="Pfam" id="PF05430"/>
    </source>
</evidence>
<evidence type="ECO:0000256" key="3">
    <source>
        <dbReference type="ARBA" id="ARBA00022630"/>
    </source>
</evidence>
<feature type="region of interest" description="FAD-dependent cmnm(5)s(2)U34 oxidoreductase" evidence="10">
    <location>
        <begin position="257"/>
        <end position="636"/>
    </location>
</feature>
<evidence type="ECO:0000256" key="5">
    <source>
        <dbReference type="ARBA" id="ARBA00022691"/>
    </source>
</evidence>
<reference evidence="13 14" key="1">
    <citation type="submission" date="2020-07" db="EMBL/GenBank/DDBJ databases">
        <title>Complete genome sequence of Chitinibacter sp. 2T18.</title>
        <authorList>
            <person name="Bae J.-W."/>
            <person name="Choi J.-W."/>
        </authorList>
    </citation>
    <scope>NUCLEOTIDE SEQUENCE [LARGE SCALE GENOMIC DNA]</scope>
    <source>
        <strain evidence="13 14">2T18</strain>
    </source>
</reference>
<accession>A0A7H9BHF6</accession>
<evidence type="ECO:0000256" key="10">
    <source>
        <dbReference type="HAMAP-Rule" id="MF_01102"/>
    </source>
</evidence>
<keyword evidence="7 10" id="KW-0274">FAD</keyword>
<protein>
    <recommendedName>
        <fullName evidence="10">tRNA 5-methylaminomethyl-2-thiouridine biosynthesis bifunctional protein MnmC</fullName>
        <shortName evidence="10">tRNA mnm(5)s(2)U biosynthesis bifunctional protein</shortName>
    </recommendedName>
    <domain>
        <recommendedName>
            <fullName evidence="10">tRNA (mnm(5)s(2)U34)-methyltransferase</fullName>
            <ecNumber evidence="10">2.1.1.61</ecNumber>
        </recommendedName>
    </domain>
    <domain>
        <recommendedName>
            <fullName evidence="10">FAD-dependent cmnm(5)s(2)U34 oxidoreductase</fullName>
            <ecNumber evidence="10">1.5.-.-</ecNumber>
        </recommendedName>
    </domain>
</protein>
<dbReference type="Gene3D" id="3.30.9.10">
    <property type="entry name" value="D-Amino Acid Oxidase, subunit A, domain 2"/>
    <property type="match status" value="1"/>
</dbReference>
<dbReference type="PANTHER" id="PTHR13847:SF283">
    <property type="entry name" value="TRNA 5-METHYLAMINOMETHYL-2-THIOURIDINE BIOSYNTHESIS BIFUNCTIONAL PROTEIN MNMC"/>
    <property type="match status" value="1"/>
</dbReference>
<dbReference type="Gene3D" id="3.50.50.60">
    <property type="entry name" value="FAD/NAD(P)-binding domain"/>
    <property type="match status" value="1"/>
</dbReference>
<dbReference type="Pfam" id="PF01266">
    <property type="entry name" value="DAO"/>
    <property type="match status" value="1"/>
</dbReference>
<feature type="domain" description="MnmC-like methyltransferase" evidence="12">
    <location>
        <begin position="108"/>
        <end position="229"/>
    </location>
</feature>
<dbReference type="GO" id="GO:0002097">
    <property type="term" value="P:tRNA wobble base modification"/>
    <property type="evidence" value="ECO:0007669"/>
    <property type="project" value="UniProtKB-UniRule"/>
</dbReference>
<dbReference type="GO" id="GO:0016645">
    <property type="term" value="F:oxidoreductase activity, acting on the CH-NH group of donors"/>
    <property type="evidence" value="ECO:0007669"/>
    <property type="project" value="InterPro"/>
</dbReference>
<dbReference type="GO" id="GO:0005737">
    <property type="term" value="C:cytoplasm"/>
    <property type="evidence" value="ECO:0007669"/>
    <property type="project" value="UniProtKB-SubCell"/>
</dbReference>
<keyword evidence="1 10" id="KW-0963">Cytoplasm</keyword>
<name>A0A7H9BHF6_9NEIS</name>
<comment type="similarity">
    <text evidence="10">In the C-terminal section; belongs to the DAO family.</text>
</comment>
<feature type="region of interest" description="tRNA (mnm(5)s(2)U34)-methyltransferase" evidence="10">
    <location>
        <begin position="1"/>
        <end position="231"/>
    </location>
</feature>
<dbReference type="InterPro" id="IPR008471">
    <property type="entry name" value="MnmC-like_methylTransf"/>
</dbReference>
<dbReference type="NCBIfam" id="TIGR03197">
    <property type="entry name" value="MnmC_Cterm"/>
    <property type="match status" value="1"/>
</dbReference>
<evidence type="ECO:0000256" key="9">
    <source>
        <dbReference type="ARBA" id="ARBA00023268"/>
    </source>
</evidence>
<evidence type="ECO:0000256" key="4">
    <source>
        <dbReference type="ARBA" id="ARBA00022679"/>
    </source>
</evidence>
<dbReference type="AlphaFoldDB" id="A0A7H9BHF6"/>
<comment type="similarity">
    <text evidence="10">In the N-terminal section; belongs to the methyltransferase superfamily. tRNA (mnm(5)s(2)U34)-methyltransferase family.</text>
</comment>
<dbReference type="InterPro" id="IPR029063">
    <property type="entry name" value="SAM-dependent_MTases_sf"/>
</dbReference>
<comment type="cofactor">
    <cofactor evidence="10">
        <name>FAD</name>
        <dbReference type="ChEBI" id="CHEBI:57692"/>
    </cofactor>
</comment>
<dbReference type="NCBIfam" id="NF033855">
    <property type="entry name" value="tRNA_MNMC2"/>
    <property type="match status" value="1"/>
</dbReference>
<comment type="catalytic activity">
    <reaction evidence="10">
        <text>5-aminomethyl-2-thiouridine(34) in tRNA + S-adenosyl-L-methionine = 5-methylaminomethyl-2-thiouridine(34) in tRNA + S-adenosyl-L-homocysteine + H(+)</text>
        <dbReference type="Rhea" id="RHEA:19569"/>
        <dbReference type="Rhea" id="RHEA-COMP:10195"/>
        <dbReference type="Rhea" id="RHEA-COMP:10197"/>
        <dbReference type="ChEBI" id="CHEBI:15378"/>
        <dbReference type="ChEBI" id="CHEBI:57856"/>
        <dbReference type="ChEBI" id="CHEBI:59789"/>
        <dbReference type="ChEBI" id="CHEBI:74454"/>
        <dbReference type="ChEBI" id="CHEBI:74455"/>
        <dbReference type="EC" id="2.1.1.61"/>
    </reaction>
</comment>
<gene>
    <name evidence="10 13" type="primary">mnmC</name>
    <name evidence="13" type="ORF">HQ393_05185</name>
</gene>
<dbReference type="Pfam" id="PF05430">
    <property type="entry name" value="Methyltransf_30"/>
    <property type="match status" value="1"/>
</dbReference>
<dbReference type="InterPro" id="IPR023032">
    <property type="entry name" value="tRNA_MAMT_biosynth_bifunc_MnmC"/>
</dbReference>
<evidence type="ECO:0000313" key="13">
    <source>
        <dbReference type="EMBL" id="QLG87696.1"/>
    </source>
</evidence>
<evidence type="ECO:0000256" key="1">
    <source>
        <dbReference type="ARBA" id="ARBA00022490"/>
    </source>
</evidence>
<dbReference type="Proteomes" id="UP000509597">
    <property type="component" value="Chromosome"/>
</dbReference>